<organism evidence="1 2">
    <name type="scientific">Klebsiella phage vB_KpM_FBKp24</name>
    <dbReference type="NCBI Taxonomy" id="2801834"/>
    <lineage>
        <taxon>Viruses</taxon>
        <taxon>Duplodnaviria</taxon>
        <taxon>Heunggongvirae</taxon>
        <taxon>Uroviricota</taxon>
        <taxon>Caudoviricetes</taxon>
        <taxon>Chimalliviridae</taxon>
        <taxon>Maaswegvirus</taxon>
        <taxon>Maaswegvirus Kp24</taxon>
    </lineage>
</organism>
<name>A0A7U0J7A3_9CAUD</name>
<sequence>MDRNAYKDYLNNFDALLAKIENPSIAKLIQQGVKNGMRTEEIAHFYGISVESIQNDLCVLEQIQTLTKSVSKEL</sequence>
<evidence type="ECO:0000313" key="2">
    <source>
        <dbReference type="Proteomes" id="UP000596381"/>
    </source>
</evidence>
<evidence type="ECO:0000313" key="1">
    <source>
        <dbReference type="EMBL" id="QQV92337.1"/>
    </source>
</evidence>
<reference evidence="1 2" key="1">
    <citation type="submission" date="2020-12" db="EMBL/GenBank/DDBJ databases">
        <title>Genomic characterization of four novel bacteriophages infecting Klebsiella pneumoniae.</title>
        <authorList>
            <person name="Estrada Bonilla B."/>
            <person name="Costa A.R."/>
            <person name="van Rossum T."/>
            <person name="Hagedoorn S."/>
            <person name="Wallinga H."/>
            <person name="Xiao M."/>
            <person name="Song W."/>
            <person name="Haas P.-J."/>
            <person name="Nobrega F.L."/>
            <person name="Brouns S.J.J."/>
        </authorList>
    </citation>
    <scope>NUCLEOTIDE SEQUENCE [LARGE SCALE GENOMIC DNA]</scope>
</reference>
<protein>
    <submittedName>
        <fullName evidence="1">Uncharacterized protein</fullName>
    </submittedName>
</protein>
<keyword evidence="2" id="KW-1185">Reference proteome</keyword>
<proteinExistence type="predicted"/>
<dbReference type="Proteomes" id="UP000596381">
    <property type="component" value="Segment"/>
</dbReference>
<dbReference type="EMBL" id="MW394391">
    <property type="protein sequence ID" value="QQV92337.1"/>
    <property type="molecule type" value="Genomic_DNA"/>
</dbReference>
<gene>
    <name evidence="1" type="ORF">vBKpMFBKp24_215</name>
</gene>
<accession>A0A7U0J7A3</accession>